<name>M0BCL2_9EURY</name>
<keyword evidence="2" id="KW-0472">Membrane</keyword>
<dbReference type="Pfam" id="PF07790">
    <property type="entry name" value="Pilin_N"/>
    <property type="match status" value="1"/>
</dbReference>
<feature type="transmembrane region" description="Helical" evidence="2">
    <location>
        <begin position="101"/>
        <end position="122"/>
    </location>
</feature>
<organism evidence="4 5">
    <name type="scientific">Halovivax asiaticus JCM 14624</name>
    <dbReference type="NCBI Taxonomy" id="1227490"/>
    <lineage>
        <taxon>Archaea</taxon>
        <taxon>Methanobacteriati</taxon>
        <taxon>Methanobacteriota</taxon>
        <taxon>Stenosarchaea group</taxon>
        <taxon>Halobacteria</taxon>
        <taxon>Halobacteriales</taxon>
        <taxon>Natrialbaceae</taxon>
        <taxon>Halovivax</taxon>
    </lineage>
</organism>
<dbReference type="EMBL" id="AOIQ01000021">
    <property type="protein sequence ID" value="ELZ08545.1"/>
    <property type="molecule type" value="Genomic_DNA"/>
</dbReference>
<protein>
    <submittedName>
        <fullName evidence="4">Flagellin-like protein</fullName>
    </submittedName>
</protein>
<evidence type="ECO:0000256" key="2">
    <source>
        <dbReference type="SAM" id="Phobius"/>
    </source>
</evidence>
<keyword evidence="4" id="KW-0282">Flagellum</keyword>
<evidence type="ECO:0000313" key="5">
    <source>
        <dbReference type="Proteomes" id="UP000011560"/>
    </source>
</evidence>
<reference evidence="4 5" key="1">
    <citation type="journal article" date="2014" name="PLoS Genet.">
        <title>Phylogenetically driven sequencing of extremely halophilic archaea reveals strategies for static and dynamic osmo-response.</title>
        <authorList>
            <person name="Becker E.A."/>
            <person name="Seitzer P.M."/>
            <person name="Tritt A."/>
            <person name="Larsen D."/>
            <person name="Krusor M."/>
            <person name="Yao A.I."/>
            <person name="Wu D."/>
            <person name="Madern D."/>
            <person name="Eisen J.A."/>
            <person name="Darling A.E."/>
            <person name="Facciotti M.T."/>
        </authorList>
    </citation>
    <scope>NUCLEOTIDE SEQUENCE [LARGE SCALE GENOMIC DNA]</scope>
    <source>
        <strain evidence="4 5">JCM 14624</strain>
    </source>
</reference>
<keyword evidence="5" id="KW-1185">Reference proteome</keyword>
<comment type="caution">
    <text evidence="4">The sequence shown here is derived from an EMBL/GenBank/DDBJ whole genome shotgun (WGS) entry which is preliminary data.</text>
</comment>
<accession>M0BCL2</accession>
<feature type="domain" description="Archaeal Type IV pilin N-terminal" evidence="3">
    <location>
        <begin position="96"/>
        <end position="165"/>
    </location>
</feature>
<keyword evidence="4" id="KW-0969">Cilium</keyword>
<dbReference type="Proteomes" id="UP000011560">
    <property type="component" value="Unassembled WGS sequence"/>
</dbReference>
<keyword evidence="2" id="KW-0812">Transmembrane</keyword>
<evidence type="ECO:0000259" key="3">
    <source>
        <dbReference type="Pfam" id="PF07790"/>
    </source>
</evidence>
<sequence length="284" mass="30276">MGRGGRADRVLIRVAETPTDRAPTHRSIRNERSWVAPSSEHSNDGVRLEDRIRVGIGPDLRVAIPAGRPVPGERTNEGHTQMISSGDFDPQTDDERAISPAIGFALALIVTVVLAVGVGVLVGTITEDPEPDADFEWRESGEGMDRQVTLEHTGGDVIDGGELTLKAAGIRGFDGNTSLADWGTIRNGSTLTVGFVADADVATRQPYRSDVQLEGRSIDGTDSETGVDVLAVAVEGTPLEQGTVLASSMRDGEIVDVTATDLRSLELVWDGSWGETTLDEHLVE</sequence>
<feature type="region of interest" description="Disordered" evidence="1">
    <location>
        <begin position="64"/>
        <end position="94"/>
    </location>
</feature>
<keyword evidence="4" id="KW-0966">Cell projection</keyword>
<evidence type="ECO:0000313" key="4">
    <source>
        <dbReference type="EMBL" id="ELZ08545.1"/>
    </source>
</evidence>
<evidence type="ECO:0000256" key="1">
    <source>
        <dbReference type="SAM" id="MobiDB-lite"/>
    </source>
</evidence>
<dbReference type="InterPro" id="IPR012859">
    <property type="entry name" value="Pilin_N_archaeal"/>
</dbReference>
<dbReference type="STRING" id="1227490.C479_14438"/>
<gene>
    <name evidence="4" type="ORF">C479_14438</name>
</gene>
<keyword evidence="2" id="KW-1133">Transmembrane helix</keyword>
<dbReference type="AlphaFoldDB" id="M0BCL2"/>
<proteinExistence type="predicted"/>